<sequence>MKKLTVWVLALVLFSCGTKEILSPDLSKDITGVYQVYLIGNGVKTISMPTPSDTISIALQPIDKQRCSYSITLKSTGEPSTQDGIFELKKSVEQTDLYQDSKIIGFVKNNELIIDYTDDQGVRSVLKARK</sequence>
<dbReference type="EMBL" id="SEWF01000036">
    <property type="protein sequence ID" value="RYU93851.1"/>
    <property type="molecule type" value="Genomic_DNA"/>
</dbReference>
<gene>
    <name evidence="1" type="ORF">EWM59_20235</name>
</gene>
<evidence type="ECO:0008006" key="3">
    <source>
        <dbReference type="Google" id="ProtNLM"/>
    </source>
</evidence>
<proteinExistence type="predicted"/>
<evidence type="ECO:0000313" key="2">
    <source>
        <dbReference type="Proteomes" id="UP000293162"/>
    </source>
</evidence>
<comment type="caution">
    <text evidence="1">The sequence shown here is derived from an EMBL/GenBank/DDBJ whole genome shotgun (WGS) entry which is preliminary data.</text>
</comment>
<evidence type="ECO:0000313" key="1">
    <source>
        <dbReference type="EMBL" id="RYU93851.1"/>
    </source>
</evidence>
<dbReference type="Proteomes" id="UP000293162">
    <property type="component" value="Unassembled WGS sequence"/>
</dbReference>
<dbReference type="AlphaFoldDB" id="A0A4Q5LVT1"/>
<organism evidence="1 2">
    <name type="scientific">Emticicia agri</name>
    <dbReference type="NCBI Taxonomy" id="2492393"/>
    <lineage>
        <taxon>Bacteria</taxon>
        <taxon>Pseudomonadati</taxon>
        <taxon>Bacteroidota</taxon>
        <taxon>Cytophagia</taxon>
        <taxon>Cytophagales</taxon>
        <taxon>Leadbetterellaceae</taxon>
        <taxon>Emticicia</taxon>
    </lineage>
</organism>
<keyword evidence="2" id="KW-1185">Reference proteome</keyword>
<name>A0A4Q5LVT1_9BACT</name>
<dbReference type="RefSeq" id="WP_130023070.1">
    <property type="nucleotide sequence ID" value="NZ_SEWF01000036.1"/>
</dbReference>
<protein>
    <recommendedName>
        <fullName evidence="3">Lipoprotein</fullName>
    </recommendedName>
</protein>
<reference evidence="1 2" key="1">
    <citation type="submission" date="2019-02" db="EMBL/GenBank/DDBJ databases">
        <title>Bacterial novel species Emticicia sp. 17J42-9 isolated from soil.</title>
        <authorList>
            <person name="Jung H.-Y."/>
        </authorList>
    </citation>
    <scope>NUCLEOTIDE SEQUENCE [LARGE SCALE GENOMIC DNA]</scope>
    <source>
        <strain evidence="1 2">17J42-9</strain>
    </source>
</reference>
<dbReference type="PROSITE" id="PS51257">
    <property type="entry name" value="PROKAR_LIPOPROTEIN"/>
    <property type="match status" value="1"/>
</dbReference>
<accession>A0A4Q5LVT1</accession>